<dbReference type="EMBL" id="AP028911">
    <property type="protein sequence ID" value="BES92703.1"/>
    <property type="molecule type" value="Genomic_DNA"/>
</dbReference>
<dbReference type="InterPro" id="IPR008962">
    <property type="entry name" value="PapD-like_sf"/>
</dbReference>
<dbReference type="PROSITE" id="PS50202">
    <property type="entry name" value="MSP"/>
    <property type="match status" value="1"/>
</dbReference>
<dbReference type="SUPFAM" id="SSF49354">
    <property type="entry name" value="PapD-like"/>
    <property type="match status" value="1"/>
</dbReference>
<keyword evidence="4 5" id="KW-0472">Membrane</keyword>
<reference evidence="7 8" key="1">
    <citation type="submission" date="2023-09" db="EMBL/GenBank/DDBJ databases">
        <title>Nesidiocoris tenuis whole genome shotgun sequence.</title>
        <authorList>
            <person name="Shibata T."/>
            <person name="Shimoda M."/>
            <person name="Kobayashi T."/>
            <person name="Uehara T."/>
        </authorList>
    </citation>
    <scope>NUCLEOTIDE SEQUENCE [LARGE SCALE GENOMIC DNA]</scope>
    <source>
        <strain evidence="7 8">Japan</strain>
    </source>
</reference>
<evidence type="ECO:0000256" key="5">
    <source>
        <dbReference type="SAM" id="Phobius"/>
    </source>
</evidence>
<evidence type="ECO:0000256" key="1">
    <source>
        <dbReference type="ARBA" id="ARBA00004141"/>
    </source>
</evidence>
<feature type="transmembrane region" description="Helical" evidence="5">
    <location>
        <begin position="161"/>
        <end position="177"/>
    </location>
</feature>
<keyword evidence="2 5" id="KW-0812">Transmembrane</keyword>
<dbReference type="Proteomes" id="UP001307889">
    <property type="component" value="Chromosome 3"/>
</dbReference>
<sequence length="211" mass="23925">MQPGSSLDEKIPVFVFPNSLDFYSADKSHKRLLTVYNPYEFGVRFKVLCTAPEKYEVSSPEGKIKPKCQIDLVVRHKVPTPANSNISDKIRVQMLHRETKQVIGKKDIVLTLHSGEPPREDEDRSSEFSADRATEWKRSTLANFDTYPQDRKGAVKTSPHPLIWLTGIICFVCLLFPNEGESSSLSFTVPFNVKLIFSYILGLVTMVVFRA</sequence>
<dbReference type="PANTHER" id="PTHR34441">
    <property type="entry name" value="MOTILE SPERM DOMAIN-CONTAINING PROTEIN 1"/>
    <property type="match status" value="1"/>
</dbReference>
<comment type="subcellular location">
    <subcellularLocation>
        <location evidence="1">Membrane</location>
        <topology evidence="1">Multi-pass membrane protein</topology>
    </subcellularLocation>
</comment>
<proteinExistence type="predicted"/>
<keyword evidence="3 5" id="KW-1133">Transmembrane helix</keyword>
<dbReference type="InterPro" id="IPR000535">
    <property type="entry name" value="MSP_dom"/>
</dbReference>
<feature type="transmembrane region" description="Helical" evidence="5">
    <location>
        <begin position="189"/>
        <end position="209"/>
    </location>
</feature>
<dbReference type="PANTHER" id="PTHR34441:SF1">
    <property type="entry name" value="MOTILE SPERM DOMAIN-CONTAINING 1"/>
    <property type="match status" value="1"/>
</dbReference>
<feature type="domain" description="MSP" evidence="6">
    <location>
        <begin position="1"/>
        <end position="146"/>
    </location>
</feature>
<dbReference type="InterPro" id="IPR013783">
    <property type="entry name" value="Ig-like_fold"/>
</dbReference>
<evidence type="ECO:0000256" key="4">
    <source>
        <dbReference type="ARBA" id="ARBA00023136"/>
    </source>
</evidence>
<dbReference type="Gene3D" id="2.60.40.10">
    <property type="entry name" value="Immunoglobulins"/>
    <property type="match status" value="1"/>
</dbReference>
<gene>
    <name evidence="7" type="ORF">NTJ_05512</name>
</gene>
<dbReference type="Pfam" id="PF00635">
    <property type="entry name" value="Motile_Sperm"/>
    <property type="match status" value="1"/>
</dbReference>
<protein>
    <recommendedName>
        <fullName evidence="6">MSP domain-containing protein</fullName>
    </recommendedName>
</protein>
<evidence type="ECO:0000256" key="3">
    <source>
        <dbReference type="ARBA" id="ARBA00022989"/>
    </source>
</evidence>
<keyword evidence="8" id="KW-1185">Reference proteome</keyword>
<dbReference type="InterPro" id="IPR039283">
    <property type="entry name" value="MOSPD1/3"/>
</dbReference>
<evidence type="ECO:0000259" key="6">
    <source>
        <dbReference type="PROSITE" id="PS50202"/>
    </source>
</evidence>
<accession>A0ABN7AKX4</accession>
<organism evidence="7 8">
    <name type="scientific">Nesidiocoris tenuis</name>
    <dbReference type="NCBI Taxonomy" id="355587"/>
    <lineage>
        <taxon>Eukaryota</taxon>
        <taxon>Metazoa</taxon>
        <taxon>Ecdysozoa</taxon>
        <taxon>Arthropoda</taxon>
        <taxon>Hexapoda</taxon>
        <taxon>Insecta</taxon>
        <taxon>Pterygota</taxon>
        <taxon>Neoptera</taxon>
        <taxon>Paraneoptera</taxon>
        <taxon>Hemiptera</taxon>
        <taxon>Heteroptera</taxon>
        <taxon>Panheteroptera</taxon>
        <taxon>Cimicomorpha</taxon>
        <taxon>Miridae</taxon>
        <taxon>Dicyphina</taxon>
        <taxon>Nesidiocoris</taxon>
    </lineage>
</organism>
<evidence type="ECO:0000313" key="8">
    <source>
        <dbReference type="Proteomes" id="UP001307889"/>
    </source>
</evidence>
<name>A0ABN7AKX4_9HEMI</name>
<evidence type="ECO:0000313" key="7">
    <source>
        <dbReference type="EMBL" id="BES92703.1"/>
    </source>
</evidence>
<evidence type="ECO:0000256" key="2">
    <source>
        <dbReference type="ARBA" id="ARBA00022692"/>
    </source>
</evidence>